<dbReference type="PANTHER" id="PTHR35401">
    <property type="entry name" value="COPG FAMILY HELIX-TURN-HELIX PROTEIN-RELATED-RELATED"/>
    <property type="match status" value="1"/>
</dbReference>
<keyword evidence="1" id="KW-1277">Toxin-antitoxin system</keyword>
<evidence type="ECO:0000313" key="3">
    <source>
        <dbReference type="EMBL" id="KAB1183805.1"/>
    </source>
</evidence>
<dbReference type="RefSeq" id="WP_106224639.1">
    <property type="nucleotide sequence ID" value="NZ_CP065041.1"/>
</dbReference>
<dbReference type="SUPFAM" id="SSF47598">
    <property type="entry name" value="Ribbon-helix-helix"/>
    <property type="match status" value="1"/>
</dbReference>
<evidence type="ECO:0000256" key="2">
    <source>
        <dbReference type="ARBA" id="ARBA00049988"/>
    </source>
</evidence>
<gene>
    <name evidence="3" type="ORF">F6450_02935</name>
</gene>
<dbReference type="AlphaFoldDB" id="A0AAD3ZW92"/>
<dbReference type="InterPro" id="IPR014795">
    <property type="entry name" value="TacA_1-like"/>
</dbReference>
<dbReference type="InterPro" id="IPR010985">
    <property type="entry name" value="Ribbon_hlx_hlx"/>
</dbReference>
<evidence type="ECO:0000313" key="4">
    <source>
        <dbReference type="Proteomes" id="UP000480943"/>
    </source>
</evidence>
<dbReference type="GO" id="GO:0006355">
    <property type="term" value="P:regulation of DNA-templated transcription"/>
    <property type="evidence" value="ECO:0007669"/>
    <property type="project" value="InterPro"/>
</dbReference>
<dbReference type="EMBL" id="VZUQ01000028">
    <property type="protein sequence ID" value="KAB1183805.1"/>
    <property type="molecule type" value="Genomic_DNA"/>
</dbReference>
<accession>A0AAD3ZW92</accession>
<reference evidence="3 4" key="1">
    <citation type="submission" date="2019-09" db="EMBL/GenBank/DDBJ databases">
        <title>Photobacterium damselae subsp. damselae CDC-2227-81, a human clinical isolate.</title>
        <authorList>
            <person name="Osorio C.R."/>
        </authorList>
    </citation>
    <scope>NUCLEOTIDE SEQUENCE [LARGE SCALE GENOMIC DNA]</scope>
    <source>
        <strain evidence="3 4">CDC-2227-81</strain>
    </source>
</reference>
<protein>
    <submittedName>
        <fullName evidence="3">DUF1778 domain-containing protein</fullName>
    </submittedName>
</protein>
<dbReference type="Gene3D" id="1.20.5.780">
    <property type="entry name" value="Single helix bin"/>
    <property type="match status" value="1"/>
</dbReference>
<evidence type="ECO:0000256" key="1">
    <source>
        <dbReference type="ARBA" id="ARBA00022649"/>
    </source>
</evidence>
<dbReference type="Pfam" id="PF08681">
    <property type="entry name" value="TacA1"/>
    <property type="match status" value="1"/>
</dbReference>
<comment type="caution">
    <text evidence="3">The sequence shown here is derived from an EMBL/GenBank/DDBJ whole genome shotgun (WGS) entry which is preliminary data.</text>
</comment>
<dbReference type="Proteomes" id="UP000480943">
    <property type="component" value="Unassembled WGS sequence"/>
</dbReference>
<sequence>MSALKKERIEVRASTIAKQKIEQAAALAGKTVSSFVFDSALERAEETIRDFQRSRICDEQWDEVMAALENPPEPTPLMLEMIGMSLESEWTVQRKAK</sequence>
<proteinExistence type="inferred from homology"/>
<organism evidence="3 4">
    <name type="scientific">Photobacterium damselae subsp. damselae</name>
    <name type="common">Listonella damsela</name>
    <dbReference type="NCBI Taxonomy" id="85581"/>
    <lineage>
        <taxon>Bacteria</taxon>
        <taxon>Pseudomonadati</taxon>
        <taxon>Pseudomonadota</taxon>
        <taxon>Gammaproteobacteria</taxon>
        <taxon>Vibrionales</taxon>
        <taxon>Vibrionaceae</taxon>
        <taxon>Photobacterium</taxon>
    </lineage>
</organism>
<name>A0AAD3ZW92_PHODD</name>
<comment type="similarity">
    <text evidence="2">Belongs to the TacA antitoxin family.</text>
</comment>